<feature type="chain" id="PRO_5015446731" description="ABC transporter substrate-binding protein" evidence="2">
    <location>
        <begin position="27"/>
        <end position="332"/>
    </location>
</feature>
<dbReference type="InterPro" id="IPR042100">
    <property type="entry name" value="Bug_dom1"/>
</dbReference>
<dbReference type="Gene3D" id="3.40.190.150">
    <property type="entry name" value="Bordetella uptake gene, domain 1"/>
    <property type="match status" value="1"/>
</dbReference>
<protein>
    <recommendedName>
        <fullName evidence="5">ABC transporter substrate-binding protein</fullName>
    </recommendedName>
</protein>
<evidence type="ECO:0000313" key="3">
    <source>
        <dbReference type="EMBL" id="PWC28575.1"/>
    </source>
</evidence>
<dbReference type="EMBL" id="PDOA01000007">
    <property type="protein sequence ID" value="PWC28575.1"/>
    <property type="molecule type" value="Genomic_DNA"/>
</dbReference>
<evidence type="ECO:0000256" key="2">
    <source>
        <dbReference type="SAM" id="SignalP"/>
    </source>
</evidence>
<sequence length="332" mass="34100">MRMFTALAGTARVLGLAALLAPAPLALSRAAEGVFPDRPPRIIGGFAPGGTSDIVARLVAEAVAPAFGQRPVVENRTGANGAIAAEAVARAAPDGHTVLQCATGLLTITPQLPGAQMPLDPAQELVPIVNVAHSTQVMVVAAQSPYQDVAGFLAAARRQPGRLSYASAGIGSVSHLSGARLAQQAGLGLVHVPYRGAALGVVDVVAGRADTIITNLGDVVAQIQGGGLRLLAFADGIGSPLFPEAPQISATVPGYAVSGWFGLCGPRGMPAGLVARWAAAVRQGMDTPEMRRRLQELGLTPRLEEPARFAETIAQDHRDWGAVIRAGGIRVE</sequence>
<proteinExistence type="inferred from homology"/>
<dbReference type="PANTHER" id="PTHR42928">
    <property type="entry name" value="TRICARBOXYLATE-BINDING PROTEIN"/>
    <property type="match status" value="1"/>
</dbReference>
<evidence type="ECO:0000313" key="4">
    <source>
        <dbReference type="Proteomes" id="UP000245048"/>
    </source>
</evidence>
<dbReference type="Proteomes" id="UP000245048">
    <property type="component" value="Unassembled WGS sequence"/>
</dbReference>
<gene>
    <name evidence="3" type="ORF">CR165_12870</name>
</gene>
<comment type="similarity">
    <text evidence="1">Belongs to the UPF0065 (bug) family.</text>
</comment>
<comment type="caution">
    <text evidence="3">The sequence shown here is derived from an EMBL/GenBank/DDBJ whole genome shotgun (WGS) entry which is preliminary data.</text>
</comment>
<feature type="signal peptide" evidence="2">
    <location>
        <begin position="1"/>
        <end position="26"/>
    </location>
</feature>
<accession>A0A2U1V3V3</accession>
<evidence type="ECO:0000256" key="1">
    <source>
        <dbReference type="ARBA" id="ARBA00006987"/>
    </source>
</evidence>
<name>A0A2U1V3V3_9PROT</name>
<keyword evidence="4" id="KW-1185">Reference proteome</keyword>
<dbReference type="SUPFAM" id="SSF53850">
    <property type="entry name" value="Periplasmic binding protein-like II"/>
    <property type="match status" value="1"/>
</dbReference>
<dbReference type="PIRSF" id="PIRSF017082">
    <property type="entry name" value="YflP"/>
    <property type="match status" value="1"/>
</dbReference>
<reference evidence="4" key="1">
    <citation type="submission" date="2017-10" db="EMBL/GenBank/DDBJ databases">
        <authorList>
            <person name="Toshchakov S.V."/>
            <person name="Goeva M.A."/>
        </authorList>
    </citation>
    <scope>NUCLEOTIDE SEQUENCE [LARGE SCALE GENOMIC DNA]</scope>
    <source>
        <strain evidence="4">JR1/69-1-13</strain>
    </source>
</reference>
<dbReference type="Pfam" id="PF03401">
    <property type="entry name" value="TctC"/>
    <property type="match status" value="1"/>
</dbReference>
<keyword evidence="2" id="KW-0732">Signal</keyword>
<dbReference type="CDD" id="cd07012">
    <property type="entry name" value="PBP2_Bug_TTT"/>
    <property type="match status" value="1"/>
</dbReference>
<dbReference type="Gene3D" id="3.40.190.10">
    <property type="entry name" value="Periplasmic binding protein-like II"/>
    <property type="match status" value="1"/>
</dbReference>
<organism evidence="3 4">
    <name type="scientific">Teichococcus aestuarii</name>
    <dbReference type="NCBI Taxonomy" id="568898"/>
    <lineage>
        <taxon>Bacteria</taxon>
        <taxon>Pseudomonadati</taxon>
        <taxon>Pseudomonadota</taxon>
        <taxon>Alphaproteobacteria</taxon>
        <taxon>Acetobacterales</taxon>
        <taxon>Roseomonadaceae</taxon>
        <taxon>Roseomonas</taxon>
    </lineage>
</organism>
<dbReference type="InterPro" id="IPR005064">
    <property type="entry name" value="BUG"/>
</dbReference>
<dbReference type="AlphaFoldDB" id="A0A2U1V3V3"/>
<dbReference type="PANTHER" id="PTHR42928:SF5">
    <property type="entry name" value="BLR1237 PROTEIN"/>
    <property type="match status" value="1"/>
</dbReference>
<evidence type="ECO:0008006" key="5">
    <source>
        <dbReference type="Google" id="ProtNLM"/>
    </source>
</evidence>
<dbReference type="OrthoDB" id="7374763at2"/>
<dbReference type="RefSeq" id="WP_109517396.1">
    <property type="nucleotide sequence ID" value="NZ_PDOA01000007.1"/>
</dbReference>